<protein>
    <submittedName>
        <fullName evidence="10">Methyl-accepting chemotaxis sensory transducer with Cache sensor</fullName>
    </submittedName>
</protein>
<organism evidence="10 11">
    <name type="scientific">Desulfomicrobium apsheronum</name>
    <dbReference type="NCBI Taxonomy" id="52560"/>
    <lineage>
        <taxon>Bacteria</taxon>
        <taxon>Pseudomonadati</taxon>
        <taxon>Thermodesulfobacteriota</taxon>
        <taxon>Desulfovibrionia</taxon>
        <taxon>Desulfovibrionales</taxon>
        <taxon>Desulfomicrobiaceae</taxon>
        <taxon>Desulfomicrobium</taxon>
    </lineage>
</organism>
<evidence type="ECO:0000256" key="3">
    <source>
        <dbReference type="ARBA" id="ARBA00023224"/>
    </source>
</evidence>
<keyword evidence="6" id="KW-0812">Transmembrane</keyword>
<dbReference type="Gene3D" id="3.30.450.20">
    <property type="entry name" value="PAS domain"/>
    <property type="match status" value="1"/>
</dbReference>
<dbReference type="AlphaFoldDB" id="A0A1I3ZS37"/>
<dbReference type="CDD" id="cd06225">
    <property type="entry name" value="HAMP"/>
    <property type="match status" value="1"/>
</dbReference>
<name>A0A1I3ZS37_9BACT</name>
<dbReference type="SUPFAM" id="SSF103190">
    <property type="entry name" value="Sensory domain-like"/>
    <property type="match status" value="1"/>
</dbReference>
<dbReference type="Pfam" id="PF00672">
    <property type="entry name" value="HAMP"/>
    <property type="match status" value="1"/>
</dbReference>
<dbReference type="Gene3D" id="1.10.287.950">
    <property type="entry name" value="Methyl-accepting chemotaxis protein"/>
    <property type="match status" value="1"/>
</dbReference>
<comment type="subcellular location">
    <subcellularLocation>
        <location evidence="1">Cell inner membrane</location>
        <topology evidence="1">Multi-pass membrane protein</topology>
    </subcellularLocation>
</comment>
<evidence type="ECO:0000313" key="10">
    <source>
        <dbReference type="EMBL" id="SFK46369.1"/>
    </source>
</evidence>
<dbReference type="InterPro" id="IPR000727">
    <property type="entry name" value="T_SNARE_dom"/>
</dbReference>
<dbReference type="RefSeq" id="WP_092379164.1">
    <property type="nucleotide sequence ID" value="NZ_FORX01000026.1"/>
</dbReference>
<dbReference type="STRING" id="52560.SAMN04488082_12624"/>
<evidence type="ECO:0000313" key="11">
    <source>
        <dbReference type="Proteomes" id="UP000198635"/>
    </source>
</evidence>
<dbReference type="InterPro" id="IPR033462">
    <property type="entry name" value="Cache_3-Cache_2"/>
</dbReference>
<feature type="domain" description="Methyl-accepting transducer" evidence="7">
    <location>
        <begin position="414"/>
        <end position="650"/>
    </location>
</feature>
<proteinExistence type="inferred from homology"/>
<sequence length="686" mass="73909">MINTQSIKFTTKLFTGILSILILSMISVIAVTNVLVRDGLESLGRDALENVNNSVFISLETQNSLLLEKLAGDMTILEGELDRYGSFDLDPSYMLDRSITNQVSKEVKQVSIPRLMLGGTVMNGNTGIVDKIQFMTSGVATIFQVLDDKLLRVSTNVRINETDRAVDTYIPADSLVYKTVMSGETYNGRAFVVNDWYVTSYKPVYNADDKIVAVLFVGRKILTPQLREMLTTIKAGGVGYFFVYNSKGEVLVHPTLEGQNIFEVPGIGDFFREHKNGFLDYEWNGEHKITFTHHFEPWDWHVAVGLTDDQMVRGLDTEIITDCIYVGLAVMLLGVFVAVLLIRGIAKPLNQLAAKSLQVADGDYTIAFAHPAKDAIGHLSDALNTMVGRTKEMLGEINTATQSLATASTQLSSISSQMTEGSAQTASMANTVSNSAEEVSGNMNSVSAAMEQASMNMTTVATAAEEMSATIHEIAQNSERAKNTTASAVSKAQAASGRVDELGSAAKEISAVTATITAISSQTNLLALNATIEAARAGEAGRGFAVVANEIKELAQQTAKATEDIRERITGIQSVTTQTVGDISDITGVIAEMNEIVGTIAAAVEEQSVTTRDIAENVGQASMGITEINSNVSTSSSMTHSISSDIEKVRSASNEMTASSQTVQQSAMELSELAERLRDQVSRFKI</sequence>
<dbReference type="PANTHER" id="PTHR32089:SF112">
    <property type="entry name" value="LYSOZYME-LIKE PROTEIN-RELATED"/>
    <property type="match status" value="1"/>
</dbReference>
<feature type="domain" description="HAMP" evidence="9">
    <location>
        <begin position="343"/>
        <end position="395"/>
    </location>
</feature>
<reference evidence="11" key="1">
    <citation type="submission" date="2016-10" db="EMBL/GenBank/DDBJ databases">
        <authorList>
            <person name="Varghese N."/>
            <person name="Submissions S."/>
        </authorList>
    </citation>
    <scope>NUCLEOTIDE SEQUENCE [LARGE SCALE GENOMIC DNA]</scope>
    <source>
        <strain evidence="11">DSM 5918</strain>
    </source>
</reference>
<dbReference type="OrthoDB" id="9816383at2"/>
<evidence type="ECO:0000256" key="5">
    <source>
        <dbReference type="PROSITE-ProRule" id="PRU00284"/>
    </source>
</evidence>
<evidence type="ECO:0000256" key="2">
    <source>
        <dbReference type="ARBA" id="ARBA00022519"/>
    </source>
</evidence>
<dbReference type="PROSITE" id="PS50111">
    <property type="entry name" value="CHEMOTAXIS_TRANSDUC_2"/>
    <property type="match status" value="1"/>
</dbReference>
<dbReference type="Pfam" id="PF00015">
    <property type="entry name" value="MCPsignal"/>
    <property type="match status" value="1"/>
</dbReference>
<keyword evidence="6" id="KW-0472">Membrane</keyword>
<dbReference type="GO" id="GO:0007165">
    <property type="term" value="P:signal transduction"/>
    <property type="evidence" value="ECO:0007669"/>
    <property type="project" value="UniProtKB-KW"/>
</dbReference>
<dbReference type="PROSITE" id="PS50192">
    <property type="entry name" value="T_SNARE"/>
    <property type="match status" value="1"/>
</dbReference>
<feature type="domain" description="T-SNARE coiled-coil homology" evidence="8">
    <location>
        <begin position="573"/>
        <end position="635"/>
    </location>
</feature>
<dbReference type="InterPro" id="IPR003660">
    <property type="entry name" value="HAMP_dom"/>
</dbReference>
<dbReference type="SMART" id="SM00304">
    <property type="entry name" value="HAMP"/>
    <property type="match status" value="1"/>
</dbReference>
<evidence type="ECO:0000256" key="4">
    <source>
        <dbReference type="ARBA" id="ARBA00029447"/>
    </source>
</evidence>
<comment type="similarity">
    <text evidence="4">Belongs to the methyl-accepting chemotaxis (MCP) protein family.</text>
</comment>
<dbReference type="PANTHER" id="PTHR32089">
    <property type="entry name" value="METHYL-ACCEPTING CHEMOTAXIS PROTEIN MCPB"/>
    <property type="match status" value="1"/>
</dbReference>
<dbReference type="GO" id="GO:0005886">
    <property type="term" value="C:plasma membrane"/>
    <property type="evidence" value="ECO:0007669"/>
    <property type="project" value="UniProtKB-SubCell"/>
</dbReference>
<evidence type="ECO:0000259" key="8">
    <source>
        <dbReference type="PROSITE" id="PS50192"/>
    </source>
</evidence>
<evidence type="ECO:0000259" key="9">
    <source>
        <dbReference type="PROSITE" id="PS50885"/>
    </source>
</evidence>
<dbReference type="InterPro" id="IPR029151">
    <property type="entry name" value="Sensor-like_sf"/>
</dbReference>
<dbReference type="EMBL" id="FORX01000026">
    <property type="protein sequence ID" value="SFK46369.1"/>
    <property type="molecule type" value="Genomic_DNA"/>
</dbReference>
<dbReference type="SMART" id="SM00283">
    <property type="entry name" value="MA"/>
    <property type="match status" value="1"/>
</dbReference>
<feature type="transmembrane region" description="Helical" evidence="6">
    <location>
        <begin position="324"/>
        <end position="346"/>
    </location>
</feature>
<dbReference type="SUPFAM" id="SSF58104">
    <property type="entry name" value="Methyl-accepting chemotaxis protein (MCP) signaling domain"/>
    <property type="match status" value="1"/>
</dbReference>
<evidence type="ECO:0000259" key="7">
    <source>
        <dbReference type="PROSITE" id="PS50111"/>
    </source>
</evidence>
<keyword evidence="3 5" id="KW-0807">Transducer</keyword>
<evidence type="ECO:0000256" key="6">
    <source>
        <dbReference type="SAM" id="Phobius"/>
    </source>
</evidence>
<feature type="transmembrane region" description="Helical" evidence="6">
    <location>
        <begin position="12"/>
        <end position="36"/>
    </location>
</feature>
<keyword evidence="11" id="KW-1185">Reference proteome</keyword>
<evidence type="ECO:0000256" key="1">
    <source>
        <dbReference type="ARBA" id="ARBA00004429"/>
    </source>
</evidence>
<keyword evidence="2" id="KW-1003">Cell membrane</keyword>
<keyword evidence="6" id="KW-1133">Transmembrane helix</keyword>
<dbReference type="PROSITE" id="PS50885">
    <property type="entry name" value="HAMP"/>
    <property type="match status" value="1"/>
</dbReference>
<dbReference type="InterPro" id="IPR004089">
    <property type="entry name" value="MCPsignal_dom"/>
</dbReference>
<gene>
    <name evidence="10" type="ORF">SAMN04488082_12624</name>
</gene>
<dbReference type="CDD" id="cd12912">
    <property type="entry name" value="PDC2_MCP_like"/>
    <property type="match status" value="1"/>
</dbReference>
<dbReference type="Pfam" id="PF17201">
    <property type="entry name" value="Cache_3-Cache_2"/>
    <property type="match status" value="1"/>
</dbReference>
<accession>A0A1I3ZS37</accession>
<keyword evidence="2" id="KW-0997">Cell inner membrane</keyword>
<dbReference type="Proteomes" id="UP000198635">
    <property type="component" value="Unassembled WGS sequence"/>
</dbReference>